<evidence type="ECO:0000313" key="8">
    <source>
        <dbReference type="EMBL" id="RVT98362.1"/>
    </source>
</evidence>
<comment type="catalytic activity">
    <reaction evidence="1 6">
        <text>[protein]-peptidylproline (omega=180) = [protein]-peptidylproline (omega=0)</text>
        <dbReference type="Rhea" id="RHEA:16237"/>
        <dbReference type="Rhea" id="RHEA-COMP:10747"/>
        <dbReference type="Rhea" id="RHEA-COMP:10748"/>
        <dbReference type="ChEBI" id="CHEBI:83833"/>
        <dbReference type="ChEBI" id="CHEBI:83834"/>
        <dbReference type="EC" id="5.2.1.8"/>
    </reaction>
</comment>
<dbReference type="InterPro" id="IPR001179">
    <property type="entry name" value="PPIase_FKBP_dom"/>
</dbReference>
<feature type="domain" description="PPIase FKBP-type" evidence="7">
    <location>
        <begin position="200"/>
        <end position="302"/>
    </location>
</feature>
<accession>A0A437ML54</accession>
<gene>
    <name evidence="8" type="ORF">EOD41_16340</name>
</gene>
<dbReference type="EMBL" id="SACK01000008">
    <property type="protein sequence ID" value="RVT98362.1"/>
    <property type="molecule type" value="Genomic_DNA"/>
</dbReference>
<dbReference type="AlphaFoldDB" id="A0A437ML54"/>
<keyword evidence="4 6" id="KW-0697">Rotamase</keyword>
<name>A0A437ML54_9SPHI</name>
<dbReference type="PANTHER" id="PTHR43811:SF57">
    <property type="entry name" value="FKBP-TYPE PEPTIDYL-PROLYL CIS-TRANS ISOMERASE FKPA-RELATED"/>
    <property type="match status" value="1"/>
</dbReference>
<evidence type="ECO:0000256" key="5">
    <source>
        <dbReference type="ARBA" id="ARBA00023235"/>
    </source>
</evidence>
<dbReference type="InterPro" id="IPR046357">
    <property type="entry name" value="PPIase_dom_sf"/>
</dbReference>
<protein>
    <recommendedName>
        <fullName evidence="3 6">peptidylprolyl isomerase</fullName>
        <ecNumber evidence="3 6">5.2.1.8</ecNumber>
    </recommendedName>
</protein>
<dbReference type="EC" id="5.2.1.8" evidence="3 6"/>
<keyword evidence="5 6" id="KW-0413">Isomerase</keyword>
<reference evidence="8 9" key="1">
    <citation type="submission" date="2019-01" db="EMBL/GenBank/DDBJ databases">
        <authorList>
            <person name="Chen W.-M."/>
        </authorList>
    </citation>
    <scope>NUCLEOTIDE SEQUENCE [LARGE SCALE GENOMIC DNA]</scope>
    <source>
        <strain evidence="8 9">YBJ-36</strain>
    </source>
</reference>
<dbReference type="OrthoDB" id="9814548at2"/>
<comment type="caution">
    <text evidence="8">The sequence shown here is derived from an EMBL/GenBank/DDBJ whole genome shotgun (WGS) entry which is preliminary data.</text>
</comment>
<dbReference type="Pfam" id="PF00254">
    <property type="entry name" value="FKBP_C"/>
    <property type="match status" value="1"/>
</dbReference>
<dbReference type="GO" id="GO:0003755">
    <property type="term" value="F:peptidyl-prolyl cis-trans isomerase activity"/>
    <property type="evidence" value="ECO:0007669"/>
    <property type="project" value="UniProtKB-KW"/>
</dbReference>
<dbReference type="RefSeq" id="WP_127706880.1">
    <property type="nucleotide sequence ID" value="NZ_SACK01000008.1"/>
</dbReference>
<dbReference type="Proteomes" id="UP000282759">
    <property type="component" value="Unassembled WGS sequence"/>
</dbReference>
<evidence type="ECO:0000256" key="1">
    <source>
        <dbReference type="ARBA" id="ARBA00000971"/>
    </source>
</evidence>
<dbReference type="PROSITE" id="PS50059">
    <property type="entry name" value="FKBP_PPIASE"/>
    <property type="match status" value="1"/>
</dbReference>
<evidence type="ECO:0000259" key="7">
    <source>
        <dbReference type="PROSITE" id="PS50059"/>
    </source>
</evidence>
<evidence type="ECO:0000313" key="9">
    <source>
        <dbReference type="Proteomes" id="UP000282759"/>
    </source>
</evidence>
<sequence>MKKNLMFLALAAIGLASCNGGLKEAPGGLLYEIHTDKEGPTVKEGDFISVNLIAKNDADSVLGSTYDSGRPMPSLMQKPQSKGDIYSGLALLSEGDSATIKINTDSMFKKGQPKPPGLKGKYIIYNIKVEKVIQKGKLSEQVFQGRISDYFKGLGEASKKREPAIMSKYIADNDLKVNKTASGLNYVISKKGSGPNVAVGDTAEVNYVGKLASTGKVFDTNIKEEAVKAKMNEPMRQFAPIRIAVGEHKVIPGWDEGLQLLNKGSKATFVIPSNLAYGEQGAQNVIPPFMPLVFEVELVNIIKPNPNAPKPAAPKLQLPATK</sequence>
<dbReference type="SUPFAM" id="SSF54534">
    <property type="entry name" value="FKBP-like"/>
    <property type="match status" value="2"/>
</dbReference>
<evidence type="ECO:0000256" key="6">
    <source>
        <dbReference type="PROSITE-ProRule" id="PRU00277"/>
    </source>
</evidence>
<dbReference type="Gene3D" id="3.10.50.40">
    <property type="match status" value="2"/>
</dbReference>
<evidence type="ECO:0000256" key="2">
    <source>
        <dbReference type="ARBA" id="ARBA00006577"/>
    </source>
</evidence>
<proteinExistence type="inferred from homology"/>
<dbReference type="PANTHER" id="PTHR43811">
    <property type="entry name" value="FKBP-TYPE PEPTIDYL-PROLYL CIS-TRANS ISOMERASE FKPA"/>
    <property type="match status" value="1"/>
</dbReference>
<dbReference type="PROSITE" id="PS51257">
    <property type="entry name" value="PROKAR_LIPOPROTEIN"/>
    <property type="match status" value="1"/>
</dbReference>
<evidence type="ECO:0000256" key="3">
    <source>
        <dbReference type="ARBA" id="ARBA00013194"/>
    </source>
</evidence>
<keyword evidence="9" id="KW-1185">Reference proteome</keyword>
<comment type="similarity">
    <text evidence="2">Belongs to the FKBP-type PPIase family.</text>
</comment>
<organism evidence="8 9">
    <name type="scientific">Mucilaginibacter limnophilus</name>
    <dbReference type="NCBI Taxonomy" id="1932778"/>
    <lineage>
        <taxon>Bacteria</taxon>
        <taxon>Pseudomonadati</taxon>
        <taxon>Bacteroidota</taxon>
        <taxon>Sphingobacteriia</taxon>
        <taxon>Sphingobacteriales</taxon>
        <taxon>Sphingobacteriaceae</taxon>
        <taxon>Mucilaginibacter</taxon>
    </lineage>
</organism>
<evidence type="ECO:0000256" key="4">
    <source>
        <dbReference type="ARBA" id="ARBA00023110"/>
    </source>
</evidence>